<dbReference type="SUPFAM" id="SSF56935">
    <property type="entry name" value="Porins"/>
    <property type="match status" value="1"/>
</dbReference>
<feature type="domain" description="TonB-dependent receptor plug" evidence="14">
    <location>
        <begin position="52"/>
        <end position="172"/>
    </location>
</feature>
<organism evidence="15 16">
    <name type="scientific">Undibacterium aquatile</name>
    <dbReference type="NCBI Taxonomy" id="1537398"/>
    <lineage>
        <taxon>Bacteria</taxon>
        <taxon>Pseudomonadati</taxon>
        <taxon>Pseudomonadota</taxon>
        <taxon>Betaproteobacteria</taxon>
        <taxon>Burkholderiales</taxon>
        <taxon>Oxalobacteraceae</taxon>
        <taxon>Undibacterium</taxon>
    </lineage>
</organism>
<evidence type="ECO:0000256" key="5">
    <source>
        <dbReference type="ARBA" id="ARBA00022692"/>
    </source>
</evidence>
<evidence type="ECO:0000256" key="6">
    <source>
        <dbReference type="ARBA" id="ARBA00023077"/>
    </source>
</evidence>
<dbReference type="InterPro" id="IPR012910">
    <property type="entry name" value="Plug_dom"/>
</dbReference>
<evidence type="ECO:0000256" key="8">
    <source>
        <dbReference type="ARBA" id="ARBA00023170"/>
    </source>
</evidence>
<dbReference type="InterPro" id="IPR039426">
    <property type="entry name" value="TonB-dep_rcpt-like"/>
</dbReference>
<sequence>MIFKEKIGVQSVRLAIGVLAGTVMLSGMAQAQEEKSVQKVEITGSNIKRADKEGTSPIQTITAKEIKESGATTVLDLLKQVPSMGTGGYNDTPDQNSFSRGVATASLRGLSSTSTLILLNGRRMAPSAYANPNNGQSALYDLNSIPLSALERVEIFKDGASAVYGSDAIAGVINFITKRDYKGGEVSVSAGANDDREFGRQNVNGTIGFGDFASQGYNVLVSLDATKKQATSERNGSNDIQAEQYAAMNYRLNPYSSFASNQGFFYKERSPNTKSFITTGPTVINQTNCDASRKITGSAANGIATSSVLYGRTFCNYDADQFTDVQGKSDDINFMAVGNLKINENLSAFSEVAFTDSKRVYRSAARTIDGRSPTTNYVVGGLGDPFQAILPIGHPDNPNPDARSAVVYRFENLKTGTDLENQNARLLAGLRGSLGSWDWESALLWNRSKRIETSYGFLYLPTLRKLITENRSLASLAADPTITKDLTNNGTSQIAQWDGKASTEFGSLPGGAIGFAVGAELRQEKLSISPDAANARGDILGLATTAIEAKRNVSSAFFEVRTPFMKNFEMDFAGRVDKYPNLKANFVPKVGAKWTATDSLAFRGSYSEGFRAPALSQVAPGGAQYFLSNVVDPVRCPSGTTPVAGADQTDCAKSMSGVGGANPDLKPETSKSLALGLIFSPTKDFDMTVDAYKLRQEGVVALADSTFLLTHPANFPADYITRDTNPLNQLKDANGNPISGTGPLLAIKTPWTNQGSTEVSGIDVDMKLRTNLGEYGKLTTGLQTTYLISYRRAEQPGDVERNAVGTAGDLNDFATSVGPIPRLRATLSGRWEKGPHSVNGAIRFVDSITQYRRYNNDVTYANGGVCHWGSGQPAGTPQLGGIPKYLDYYPDCTVPSWTTVDLGYTYTGFKDLTLGINISNILDTKAPYYPTITAASIAQGYNSTLHNNTGRYFRVSAKYTFR</sequence>
<reference evidence="15 16" key="1">
    <citation type="submission" date="2020-08" db="EMBL/GenBank/DDBJ databases">
        <title>Novel species isolated from subtropical streams in China.</title>
        <authorList>
            <person name="Lu H."/>
        </authorList>
    </citation>
    <scope>NUCLEOTIDE SEQUENCE [LARGE SCALE GENOMIC DNA]</scope>
    <source>
        <strain evidence="15 16">CCTCC AB 2015119</strain>
    </source>
</reference>
<feature type="domain" description="TonB-dependent receptor-like beta-barrel" evidence="13">
    <location>
        <begin position="366"/>
        <end position="921"/>
    </location>
</feature>
<comment type="caution">
    <text evidence="15">The sequence shown here is derived from an EMBL/GenBank/DDBJ whole genome shotgun (WGS) entry which is preliminary data.</text>
</comment>
<evidence type="ECO:0000256" key="12">
    <source>
        <dbReference type="SAM" id="SignalP"/>
    </source>
</evidence>
<feature type="signal peptide" evidence="12">
    <location>
        <begin position="1"/>
        <end position="31"/>
    </location>
</feature>
<keyword evidence="9 10" id="KW-0998">Cell outer membrane</keyword>
<evidence type="ECO:0000256" key="9">
    <source>
        <dbReference type="ARBA" id="ARBA00023237"/>
    </source>
</evidence>
<comment type="subcellular location">
    <subcellularLocation>
        <location evidence="1 10">Cell outer membrane</location>
        <topology evidence="1 10">Multi-pass membrane protein</topology>
    </subcellularLocation>
</comment>
<evidence type="ECO:0000313" key="15">
    <source>
        <dbReference type="EMBL" id="MBC3813026.1"/>
    </source>
</evidence>
<keyword evidence="3 10" id="KW-0813">Transport</keyword>
<dbReference type="Pfam" id="PF07715">
    <property type="entry name" value="Plug"/>
    <property type="match status" value="1"/>
</dbReference>
<evidence type="ECO:0000256" key="3">
    <source>
        <dbReference type="ARBA" id="ARBA00022448"/>
    </source>
</evidence>
<dbReference type="RefSeq" id="WP_186885980.1">
    <property type="nucleotide sequence ID" value="NZ_JACOFT010000007.1"/>
</dbReference>
<dbReference type="InterPro" id="IPR036942">
    <property type="entry name" value="Beta-barrel_TonB_sf"/>
</dbReference>
<dbReference type="EMBL" id="JACOFT010000007">
    <property type="protein sequence ID" value="MBC3813026.1"/>
    <property type="molecule type" value="Genomic_DNA"/>
</dbReference>
<comment type="similarity">
    <text evidence="2 10 11">Belongs to the TonB-dependent receptor family.</text>
</comment>
<keyword evidence="12" id="KW-0732">Signal</keyword>
<dbReference type="PANTHER" id="PTHR47234">
    <property type="match status" value="1"/>
</dbReference>
<keyword evidence="6 11" id="KW-0798">TonB box</keyword>
<dbReference type="Gene3D" id="2.170.130.10">
    <property type="entry name" value="TonB-dependent receptor, plug domain"/>
    <property type="match status" value="1"/>
</dbReference>
<dbReference type="PANTHER" id="PTHR47234:SF2">
    <property type="entry name" value="TONB-DEPENDENT RECEPTOR"/>
    <property type="match status" value="1"/>
</dbReference>
<dbReference type="InterPro" id="IPR037066">
    <property type="entry name" value="Plug_dom_sf"/>
</dbReference>
<accession>A0ABR6XJJ4</accession>
<proteinExistence type="inferred from homology"/>
<evidence type="ECO:0000259" key="13">
    <source>
        <dbReference type="Pfam" id="PF00593"/>
    </source>
</evidence>
<evidence type="ECO:0000313" key="16">
    <source>
        <dbReference type="Proteomes" id="UP000637632"/>
    </source>
</evidence>
<feature type="chain" id="PRO_5047091226" evidence="12">
    <location>
        <begin position="32"/>
        <end position="962"/>
    </location>
</feature>
<dbReference type="InterPro" id="IPR000531">
    <property type="entry name" value="Beta-barrel_TonB"/>
</dbReference>
<evidence type="ECO:0000256" key="4">
    <source>
        <dbReference type="ARBA" id="ARBA00022452"/>
    </source>
</evidence>
<keyword evidence="4 10" id="KW-1134">Transmembrane beta strand</keyword>
<evidence type="ECO:0000256" key="1">
    <source>
        <dbReference type="ARBA" id="ARBA00004571"/>
    </source>
</evidence>
<evidence type="ECO:0000256" key="2">
    <source>
        <dbReference type="ARBA" id="ARBA00009810"/>
    </source>
</evidence>
<keyword evidence="5 10" id="KW-0812">Transmembrane</keyword>
<keyword evidence="16" id="KW-1185">Reference proteome</keyword>
<name>A0ABR6XJJ4_9BURK</name>
<protein>
    <submittedName>
        <fullName evidence="15">TonB-dependent receptor</fullName>
    </submittedName>
</protein>
<gene>
    <name evidence="15" type="ORF">H8K26_16410</name>
</gene>
<dbReference type="Gene3D" id="2.40.170.20">
    <property type="entry name" value="TonB-dependent receptor, beta-barrel domain"/>
    <property type="match status" value="1"/>
</dbReference>
<dbReference type="Proteomes" id="UP000637632">
    <property type="component" value="Unassembled WGS sequence"/>
</dbReference>
<evidence type="ECO:0000256" key="10">
    <source>
        <dbReference type="PROSITE-ProRule" id="PRU01360"/>
    </source>
</evidence>
<dbReference type="PROSITE" id="PS52016">
    <property type="entry name" value="TONB_DEPENDENT_REC_3"/>
    <property type="match status" value="1"/>
</dbReference>
<evidence type="ECO:0000256" key="11">
    <source>
        <dbReference type="RuleBase" id="RU003357"/>
    </source>
</evidence>
<keyword evidence="7 10" id="KW-0472">Membrane</keyword>
<evidence type="ECO:0000259" key="14">
    <source>
        <dbReference type="Pfam" id="PF07715"/>
    </source>
</evidence>
<dbReference type="Pfam" id="PF00593">
    <property type="entry name" value="TonB_dep_Rec_b-barrel"/>
    <property type="match status" value="1"/>
</dbReference>
<evidence type="ECO:0000256" key="7">
    <source>
        <dbReference type="ARBA" id="ARBA00023136"/>
    </source>
</evidence>
<keyword evidence="8 15" id="KW-0675">Receptor</keyword>